<dbReference type="EMBL" id="KI913139">
    <property type="protein sequence ID" value="ETV75775.1"/>
    <property type="molecule type" value="Genomic_DNA"/>
</dbReference>
<sequence length="91" mass="10636">MTTKEISPRSEELHVRKAIQEITDLLIHRNDQIELLIEGSLNRKIQVYHKARKIKAEARVDRTVETLTRTQAAQMEASERMASQHMERATR</sequence>
<name>W4G7X8_APHAT</name>
<dbReference type="VEuPathDB" id="FungiDB:H257_10146"/>
<gene>
    <name evidence="1" type="ORF">H257_10146</name>
</gene>
<proteinExistence type="predicted"/>
<dbReference type="AlphaFoldDB" id="W4G7X8"/>
<dbReference type="GeneID" id="20812142"/>
<reference evidence="1" key="1">
    <citation type="submission" date="2013-12" db="EMBL/GenBank/DDBJ databases">
        <title>The Genome Sequence of Aphanomyces astaci APO3.</title>
        <authorList>
            <consortium name="The Broad Institute Genomics Platform"/>
            <person name="Russ C."/>
            <person name="Tyler B."/>
            <person name="van West P."/>
            <person name="Dieguez-Uribeondo J."/>
            <person name="Young S.K."/>
            <person name="Zeng Q."/>
            <person name="Gargeya S."/>
            <person name="Fitzgerald M."/>
            <person name="Abouelleil A."/>
            <person name="Alvarado L."/>
            <person name="Chapman S.B."/>
            <person name="Gainer-Dewar J."/>
            <person name="Goldberg J."/>
            <person name="Griggs A."/>
            <person name="Gujja S."/>
            <person name="Hansen M."/>
            <person name="Howarth C."/>
            <person name="Imamovic A."/>
            <person name="Ireland A."/>
            <person name="Larimer J."/>
            <person name="McCowan C."/>
            <person name="Murphy C."/>
            <person name="Pearson M."/>
            <person name="Poon T.W."/>
            <person name="Priest M."/>
            <person name="Roberts A."/>
            <person name="Saif S."/>
            <person name="Shea T."/>
            <person name="Sykes S."/>
            <person name="Wortman J."/>
            <person name="Nusbaum C."/>
            <person name="Birren B."/>
        </authorList>
    </citation>
    <scope>NUCLEOTIDE SEQUENCE [LARGE SCALE GENOMIC DNA]</scope>
    <source>
        <strain evidence="1">APO3</strain>
    </source>
</reference>
<protein>
    <submittedName>
        <fullName evidence="1">Uncharacterized protein</fullName>
    </submittedName>
</protein>
<organism evidence="1">
    <name type="scientific">Aphanomyces astaci</name>
    <name type="common">Crayfish plague agent</name>
    <dbReference type="NCBI Taxonomy" id="112090"/>
    <lineage>
        <taxon>Eukaryota</taxon>
        <taxon>Sar</taxon>
        <taxon>Stramenopiles</taxon>
        <taxon>Oomycota</taxon>
        <taxon>Saprolegniomycetes</taxon>
        <taxon>Saprolegniales</taxon>
        <taxon>Verrucalvaceae</taxon>
        <taxon>Aphanomyces</taxon>
    </lineage>
</organism>
<dbReference type="RefSeq" id="XP_009834906.1">
    <property type="nucleotide sequence ID" value="XM_009836604.1"/>
</dbReference>
<evidence type="ECO:0000313" key="1">
    <source>
        <dbReference type="EMBL" id="ETV75775.1"/>
    </source>
</evidence>
<accession>W4G7X8</accession>